<dbReference type="GO" id="GO:0052621">
    <property type="term" value="F:diguanylate cyclase activity"/>
    <property type="evidence" value="ECO:0007669"/>
    <property type="project" value="UniProtKB-EC"/>
</dbReference>
<evidence type="ECO:0000313" key="4">
    <source>
        <dbReference type="EMBL" id="MCS0598354.1"/>
    </source>
</evidence>
<evidence type="ECO:0000256" key="1">
    <source>
        <dbReference type="ARBA" id="ARBA00012528"/>
    </source>
</evidence>
<dbReference type="PANTHER" id="PTHR45138:SF9">
    <property type="entry name" value="DIGUANYLATE CYCLASE DGCM-RELATED"/>
    <property type="match status" value="1"/>
</dbReference>
<dbReference type="InterPro" id="IPR029787">
    <property type="entry name" value="Nucleotide_cyclase"/>
</dbReference>
<dbReference type="InterPro" id="IPR050469">
    <property type="entry name" value="Diguanylate_Cyclase"/>
</dbReference>
<protein>
    <recommendedName>
        <fullName evidence="1">diguanylate cyclase</fullName>
        <ecNumber evidence="1">2.7.7.65</ecNumber>
    </recommendedName>
</protein>
<dbReference type="NCBIfam" id="TIGR00254">
    <property type="entry name" value="GGDEF"/>
    <property type="match status" value="1"/>
</dbReference>
<keyword evidence="4" id="KW-0548">Nucleotidyltransferase</keyword>
<dbReference type="SUPFAM" id="SSF52172">
    <property type="entry name" value="CheY-like"/>
    <property type="match status" value="1"/>
</dbReference>
<dbReference type="Pfam" id="PF00990">
    <property type="entry name" value="GGDEF"/>
    <property type="match status" value="1"/>
</dbReference>
<organism evidence="4 5">
    <name type="scientific">Massilia agri</name>
    <dbReference type="NCBI Taxonomy" id="1886785"/>
    <lineage>
        <taxon>Bacteria</taxon>
        <taxon>Pseudomonadati</taxon>
        <taxon>Pseudomonadota</taxon>
        <taxon>Betaproteobacteria</taxon>
        <taxon>Burkholderiales</taxon>
        <taxon>Oxalobacteraceae</taxon>
        <taxon>Telluria group</taxon>
        <taxon>Massilia</taxon>
    </lineage>
</organism>
<evidence type="ECO:0000313" key="5">
    <source>
        <dbReference type="Proteomes" id="UP001206572"/>
    </source>
</evidence>
<comment type="catalytic activity">
    <reaction evidence="2">
        <text>2 GTP = 3',3'-c-di-GMP + 2 diphosphate</text>
        <dbReference type="Rhea" id="RHEA:24898"/>
        <dbReference type="ChEBI" id="CHEBI:33019"/>
        <dbReference type="ChEBI" id="CHEBI:37565"/>
        <dbReference type="ChEBI" id="CHEBI:58805"/>
        <dbReference type="EC" id="2.7.7.65"/>
    </reaction>
</comment>
<dbReference type="CDD" id="cd01949">
    <property type="entry name" value="GGDEF"/>
    <property type="match status" value="1"/>
</dbReference>
<proteinExistence type="predicted"/>
<evidence type="ECO:0000259" key="3">
    <source>
        <dbReference type="PROSITE" id="PS50887"/>
    </source>
</evidence>
<dbReference type="PROSITE" id="PS50887">
    <property type="entry name" value="GGDEF"/>
    <property type="match status" value="1"/>
</dbReference>
<accession>A0ABT2AQ61</accession>
<dbReference type="InterPro" id="IPR029016">
    <property type="entry name" value="GAF-like_dom_sf"/>
</dbReference>
<dbReference type="InterPro" id="IPR011006">
    <property type="entry name" value="CheY-like_superfamily"/>
</dbReference>
<dbReference type="Gene3D" id="3.30.70.270">
    <property type="match status" value="1"/>
</dbReference>
<comment type="caution">
    <text evidence="4">The sequence shown here is derived from an EMBL/GenBank/DDBJ whole genome shotgun (WGS) entry which is preliminary data.</text>
</comment>
<dbReference type="SUPFAM" id="SSF55781">
    <property type="entry name" value="GAF domain-like"/>
    <property type="match status" value="1"/>
</dbReference>
<dbReference type="InterPro" id="IPR043128">
    <property type="entry name" value="Rev_trsase/Diguanyl_cyclase"/>
</dbReference>
<keyword evidence="4" id="KW-0808">Transferase</keyword>
<sequence length="499" mass="53254">MSQQEGARTRPEPISGLYLNPVGQRRLDFQQACGALFGKLRVAGGIEEAGAMLEAEAADVLVLDLERFEPGIDLPLLADLVARREGAPVLLLCPFTNARWLPSLMAHGPLHYVIGPLAPEQLREEVAARLHAGFAPAAPATPAEEELAALLGVRSDAQQALAEADDSIRFAERLCVALLGWPGVVHASMFQLREGKDLRLEAQSGQPAFLPGARGLDLTAVLGRGERLLQSPLRHAFPGLLAAAGGETALLDAPEKAGEAELAATLRGHGVEMVLGLPIPASGPGAPRGALCLMFGERRAFSQAQLAACDDLAQLAAFGLRMAELMRESEELLGRVTQLATLDALTGVANRRHGEFLMEQEIRRARRYRVPLALIAFDIDRFRNINDSFGHPVGDVVLRTVADTARLLLRSSDVLVRSGGEEFQVIAPHTSAIDGLKMAEKLRAAIEGTEMPGCDHVTISLGVAQLGETESGDSLAVRVNAALARAKRAGRNCVELAMQ</sequence>
<dbReference type="Gene3D" id="3.30.450.40">
    <property type="match status" value="1"/>
</dbReference>
<evidence type="ECO:0000256" key="2">
    <source>
        <dbReference type="ARBA" id="ARBA00034247"/>
    </source>
</evidence>
<dbReference type="Proteomes" id="UP001206572">
    <property type="component" value="Unassembled WGS sequence"/>
</dbReference>
<keyword evidence="5" id="KW-1185">Reference proteome</keyword>
<dbReference type="SMART" id="SM00267">
    <property type="entry name" value="GGDEF"/>
    <property type="match status" value="1"/>
</dbReference>
<dbReference type="InterPro" id="IPR000160">
    <property type="entry name" value="GGDEF_dom"/>
</dbReference>
<dbReference type="EMBL" id="JANUHA010000014">
    <property type="protein sequence ID" value="MCS0598354.1"/>
    <property type="molecule type" value="Genomic_DNA"/>
</dbReference>
<feature type="domain" description="GGDEF" evidence="3">
    <location>
        <begin position="370"/>
        <end position="499"/>
    </location>
</feature>
<gene>
    <name evidence="4" type="ORF">NX780_18585</name>
</gene>
<dbReference type="RefSeq" id="WP_258829366.1">
    <property type="nucleotide sequence ID" value="NZ_JANUHA010000014.1"/>
</dbReference>
<reference evidence="4 5" key="1">
    <citation type="submission" date="2022-08" db="EMBL/GenBank/DDBJ databases">
        <title>Reclassification of Massilia species as members of the genera Telluria, Duganella, Pseudoduganella, Mokoshia gen. nov. and Zemynaea gen. nov. using orthogonal and non-orthogonal genome-based approaches.</title>
        <authorList>
            <person name="Bowman J.P."/>
        </authorList>
    </citation>
    <scope>NUCLEOTIDE SEQUENCE [LARGE SCALE GENOMIC DNA]</scope>
    <source>
        <strain evidence="4 5">JCM 31661</strain>
    </source>
</reference>
<dbReference type="PANTHER" id="PTHR45138">
    <property type="entry name" value="REGULATORY COMPONENTS OF SENSORY TRANSDUCTION SYSTEM"/>
    <property type="match status" value="1"/>
</dbReference>
<name>A0ABT2AQ61_9BURK</name>
<dbReference type="SUPFAM" id="SSF55073">
    <property type="entry name" value="Nucleotide cyclase"/>
    <property type="match status" value="1"/>
</dbReference>
<dbReference type="EC" id="2.7.7.65" evidence="1"/>